<keyword evidence="3" id="KW-1185">Reference proteome</keyword>
<name>A0A1M2VVH6_TRAPU</name>
<gene>
    <name evidence="2" type="ORF">TRAPUB_11878</name>
</gene>
<dbReference type="OrthoDB" id="10603835at2759"/>
<organism evidence="2 3">
    <name type="scientific">Trametes pubescens</name>
    <name type="common">White-rot fungus</name>
    <dbReference type="NCBI Taxonomy" id="154538"/>
    <lineage>
        <taxon>Eukaryota</taxon>
        <taxon>Fungi</taxon>
        <taxon>Dikarya</taxon>
        <taxon>Basidiomycota</taxon>
        <taxon>Agaricomycotina</taxon>
        <taxon>Agaricomycetes</taxon>
        <taxon>Polyporales</taxon>
        <taxon>Polyporaceae</taxon>
        <taxon>Trametes</taxon>
    </lineage>
</organism>
<sequence>MSLTLDDCTRPRPNLDNSLRWPPLKELYLERITLAFCVQYRIGQVDKVWIPWYLAPCDMRDLQESLPTILRAASPITLALSVAFVSRVLDMLAPTLAALPLRLSSLVIAFTAVSPPFFDDPTSLRARSEDKFEESGGVQLVCERRRMQIARTLSARLVEAMPTLRLLHVLFQRYPAAGEPLAETDLEATGEADTISVALCLPFVSDLWYILQNLRLLLLSDRAAKTSSSKHENRGAGTHTTASITISFSSSPPRPPADSRLNALTTLLRTRCTIAERSIAASITSMAAGTLSRPVVGVSERPCILLRVIHRGNSLEDVTDDEELHLAQPSALMQLTQPRVARGHAQIRALADAKRYKQRSDALDVRAGATARRRS</sequence>
<proteinExistence type="predicted"/>
<dbReference type="Proteomes" id="UP000184267">
    <property type="component" value="Unassembled WGS sequence"/>
</dbReference>
<dbReference type="AlphaFoldDB" id="A0A1M2VVH6"/>
<dbReference type="EMBL" id="MNAD01000611">
    <property type="protein sequence ID" value="OJT11601.1"/>
    <property type="molecule type" value="Genomic_DNA"/>
</dbReference>
<evidence type="ECO:0000313" key="3">
    <source>
        <dbReference type="Proteomes" id="UP000184267"/>
    </source>
</evidence>
<accession>A0A1M2VVH6</accession>
<feature type="region of interest" description="Disordered" evidence="1">
    <location>
        <begin position="227"/>
        <end position="257"/>
    </location>
</feature>
<reference evidence="2 3" key="1">
    <citation type="submission" date="2016-10" db="EMBL/GenBank/DDBJ databases">
        <title>Genome sequence of the basidiomycete white-rot fungus Trametes pubescens.</title>
        <authorList>
            <person name="Makela M.R."/>
            <person name="Granchi Z."/>
            <person name="Peng M."/>
            <person name="De Vries R.P."/>
            <person name="Grigoriev I."/>
            <person name="Riley R."/>
            <person name="Hilden K."/>
        </authorList>
    </citation>
    <scope>NUCLEOTIDE SEQUENCE [LARGE SCALE GENOMIC DNA]</scope>
    <source>
        <strain evidence="2 3">FBCC735</strain>
    </source>
</reference>
<protein>
    <submittedName>
        <fullName evidence="2">Uncharacterized protein</fullName>
    </submittedName>
</protein>
<evidence type="ECO:0000256" key="1">
    <source>
        <dbReference type="SAM" id="MobiDB-lite"/>
    </source>
</evidence>
<feature type="compositionally biased region" description="Low complexity" evidence="1">
    <location>
        <begin position="238"/>
        <end position="251"/>
    </location>
</feature>
<evidence type="ECO:0000313" key="2">
    <source>
        <dbReference type="EMBL" id="OJT11601.1"/>
    </source>
</evidence>
<comment type="caution">
    <text evidence="2">The sequence shown here is derived from an EMBL/GenBank/DDBJ whole genome shotgun (WGS) entry which is preliminary data.</text>
</comment>